<feature type="domain" description="Beta-lactamase-related" evidence="2">
    <location>
        <begin position="38"/>
        <end position="363"/>
    </location>
</feature>
<sequence length="439" mass="48599">MKIRLDRVLAAFCVAASTAPTLITATTPDASPEAAATNLAEEFRANNSFSGVWAVVRNNKTVFDESLSLVDEENHVPMLANNVFPVGSNSKLFAAVALYQLQEQGKVNVSAPVSDYLTQEDMKTFGVANETKYCPRLTDNGPCQNITFTQLLSMSSGLPNAFKHMYPPYKGSIAAYVGLFVRDRMVFAPGSNYSYSNANYILASYLIEKLSNQSLAAYLQQHVFKPLGLRHTYYDPYDGEFSIIPNYASQYLRYLAADTNKQIAVGSCQPYYSSGAMSGAGGLLSTMSDMTRWYTDLFAHRGQKSKLLSPTSIAEIVRPWNLFPMSGQRAPGKLDYFGQGIGVTYATDDHVRSWPLFLRYCGGTACSHTCLKMTFSNKTSDFAIYGAFSNEAHVYVANTSVYDEYRNKRHVSDIEDKDMRVDDGGADAVREALVSLWEK</sequence>
<evidence type="ECO:0000256" key="1">
    <source>
        <dbReference type="SAM" id="SignalP"/>
    </source>
</evidence>
<name>A0AAV2YSL7_9STRA</name>
<dbReference type="AlphaFoldDB" id="A0AAV2YSL7"/>
<dbReference type="PANTHER" id="PTHR46825">
    <property type="entry name" value="D-ALANYL-D-ALANINE-CARBOXYPEPTIDASE/ENDOPEPTIDASE AMPH"/>
    <property type="match status" value="1"/>
</dbReference>
<dbReference type="Proteomes" id="UP001146120">
    <property type="component" value="Unassembled WGS sequence"/>
</dbReference>
<keyword evidence="4" id="KW-1185">Reference proteome</keyword>
<dbReference type="PANTHER" id="PTHR46825:SF9">
    <property type="entry name" value="BETA-LACTAMASE-RELATED DOMAIN-CONTAINING PROTEIN"/>
    <property type="match status" value="1"/>
</dbReference>
<reference evidence="3" key="2">
    <citation type="journal article" date="2023" name="Microbiol Resour">
        <title>Decontamination and Annotation of the Draft Genome Sequence of the Oomycete Lagenidium giganteum ARSEF 373.</title>
        <authorList>
            <person name="Morgan W.R."/>
            <person name="Tartar A."/>
        </authorList>
    </citation>
    <scope>NUCLEOTIDE SEQUENCE</scope>
    <source>
        <strain evidence="3">ARSEF 373</strain>
    </source>
</reference>
<protein>
    <recommendedName>
        <fullName evidence="2">Beta-lactamase-related domain-containing protein</fullName>
    </recommendedName>
</protein>
<dbReference type="Pfam" id="PF00144">
    <property type="entry name" value="Beta-lactamase"/>
    <property type="match status" value="1"/>
</dbReference>
<dbReference type="InterPro" id="IPR001466">
    <property type="entry name" value="Beta-lactam-related"/>
</dbReference>
<accession>A0AAV2YSL7</accession>
<gene>
    <name evidence="3" type="ORF">N0F65_000092</name>
</gene>
<dbReference type="InterPro" id="IPR012338">
    <property type="entry name" value="Beta-lactam/transpept-like"/>
</dbReference>
<reference evidence="3" key="1">
    <citation type="submission" date="2022-11" db="EMBL/GenBank/DDBJ databases">
        <authorList>
            <person name="Morgan W.R."/>
            <person name="Tartar A."/>
        </authorList>
    </citation>
    <scope>NUCLEOTIDE SEQUENCE</scope>
    <source>
        <strain evidence="3">ARSEF 373</strain>
    </source>
</reference>
<proteinExistence type="predicted"/>
<evidence type="ECO:0000259" key="2">
    <source>
        <dbReference type="Pfam" id="PF00144"/>
    </source>
</evidence>
<dbReference type="Gene3D" id="3.40.710.10">
    <property type="entry name" value="DD-peptidase/beta-lactamase superfamily"/>
    <property type="match status" value="1"/>
</dbReference>
<evidence type="ECO:0000313" key="3">
    <source>
        <dbReference type="EMBL" id="DAZ95609.1"/>
    </source>
</evidence>
<organism evidence="3 4">
    <name type="scientific">Lagenidium giganteum</name>
    <dbReference type="NCBI Taxonomy" id="4803"/>
    <lineage>
        <taxon>Eukaryota</taxon>
        <taxon>Sar</taxon>
        <taxon>Stramenopiles</taxon>
        <taxon>Oomycota</taxon>
        <taxon>Peronosporomycetes</taxon>
        <taxon>Pythiales</taxon>
        <taxon>Pythiaceae</taxon>
    </lineage>
</organism>
<keyword evidence="1" id="KW-0732">Signal</keyword>
<comment type="caution">
    <text evidence="3">The sequence shown here is derived from an EMBL/GenBank/DDBJ whole genome shotgun (WGS) entry which is preliminary data.</text>
</comment>
<feature type="chain" id="PRO_5043427519" description="Beta-lactamase-related domain-containing protein" evidence="1">
    <location>
        <begin position="26"/>
        <end position="439"/>
    </location>
</feature>
<dbReference type="InterPro" id="IPR050491">
    <property type="entry name" value="AmpC-like"/>
</dbReference>
<dbReference type="EMBL" id="DAKRPA010000197">
    <property type="protein sequence ID" value="DAZ95609.1"/>
    <property type="molecule type" value="Genomic_DNA"/>
</dbReference>
<evidence type="ECO:0000313" key="4">
    <source>
        <dbReference type="Proteomes" id="UP001146120"/>
    </source>
</evidence>
<feature type="signal peptide" evidence="1">
    <location>
        <begin position="1"/>
        <end position="25"/>
    </location>
</feature>
<dbReference type="SUPFAM" id="SSF56601">
    <property type="entry name" value="beta-lactamase/transpeptidase-like"/>
    <property type="match status" value="1"/>
</dbReference>